<comment type="caution">
    <text evidence="2">The sequence shown here is derived from an EMBL/GenBank/DDBJ whole genome shotgun (WGS) entry which is preliminary data.</text>
</comment>
<gene>
    <name evidence="2" type="ORF">KC19_12G141400</name>
    <name evidence="3" type="ORF">KC19_1G198800</name>
</gene>
<feature type="chain" id="PRO_5036274452" evidence="1">
    <location>
        <begin position="26"/>
        <end position="69"/>
    </location>
</feature>
<evidence type="ECO:0000313" key="3">
    <source>
        <dbReference type="EMBL" id="KAG0591748.1"/>
    </source>
</evidence>
<accession>A0A8T0GCU6</accession>
<keyword evidence="1" id="KW-0732">Signal</keyword>
<evidence type="ECO:0000313" key="2">
    <source>
        <dbReference type="EMBL" id="KAG0555062.1"/>
    </source>
</evidence>
<sequence>MLLGYLHWAQLLCSLSVEMLLEVDTDSKLVQLEVDIAIRQLEVDNDSASYELSFNRFFSIPHHLQIYIW</sequence>
<protein>
    <submittedName>
        <fullName evidence="2">Uncharacterized protein</fullName>
    </submittedName>
</protein>
<dbReference type="Proteomes" id="UP000822688">
    <property type="component" value="Chromosome 1"/>
</dbReference>
<name>A0A8T0GCU6_CERPU</name>
<evidence type="ECO:0000313" key="4">
    <source>
        <dbReference type="Proteomes" id="UP000822688"/>
    </source>
</evidence>
<keyword evidence="4" id="KW-1185">Reference proteome</keyword>
<feature type="signal peptide" evidence="1">
    <location>
        <begin position="1"/>
        <end position="25"/>
    </location>
</feature>
<organism evidence="2 4">
    <name type="scientific">Ceratodon purpureus</name>
    <name type="common">Fire moss</name>
    <name type="synonym">Dicranum purpureum</name>
    <dbReference type="NCBI Taxonomy" id="3225"/>
    <lineage>
        <taxon>Eukaryota</taxon>
        <taxon>Viridiplantae</taxon>
        <taxon>Streptophyta</taxon>
        <taxon>Embryophyta</taxon>
        <taxon>Bryophyta</taxon>
        <taxon>Bryophytina</taxon>
        <taxon>Bryopsida</taxon>
        <taxon>Dicranidae</taxon>
        <taxon>Pseudoditrichales</taxon>
        <taxon>Ditrichaceae</taxon>
        <taxon>Ceratodon</taxon>
    </lineage>
</organism>
<dbReference type="Proteomes" id="UP000822688">
    <property type="component" value="Chromosome 12"/>
</dbReference>
<dbReference type="AlphaFoldDB" id="A0A8T0GCU6"/>
<dbReference type="EMBL" id="CM026421">
    <property type="protein sequence ID" value="KAG0591748.1"/>
    <property type="molecule type" value="Genomic_DNA"/>
</dbReference>
<reference evidence="2" key="1">
    <citation type="submission" date="2020-06" db="EMBL/GenBank/DDBJ databases">
        <title>WGS assembly of Ceratodon purpureus strain R40.</title>
        <authorList>
            <person name="Carey S.B."/>
            <person name="Jenkins J."/>
            <person name="Shu S."/>
            <person name="Lovell J.T."/>
            <person name="Sreedasyam A."/>
            <person name="Maumus F."/>
            <person name="Tiley G.P."/>
            <person name="Fernandez-Pozo N."/>
            <person name="Barry K."/>
            <person name="Chen C."/>
            <person name="Wang M."/>
            <person name="Lipzen A."/>
            <person name="Daum C."/>
            <person name="Saski C.A."/>
            <person name="Payton A.C."/>
            <person name="Mcbreen J.C."/>
            <person name="Conrad R.E."/>
            <person name="Kollar L.M."/>
            <person name="Olsson S."/>
            <person name="Huttunen S."/>
            <person name="Landis J.B."/>
            <person name="Wickett N.J."/>
            <person name="Johnson M.G."/>
            <person name="Rensing S.A."/>
            <person name="Grimwood J."/>
            <person name="Schmutz J."/>
            <person name="Mcdaniel S.F."/>
        </authorList>
    </citation>
    <scope>NUCLEOTIDE SEQUENCE</scope>
    <source>
        <strain evidence="2">R40</strain>
    </source>
</reference>
<dbReference type="EMBL" id="CM026433">
    <property type="protein sequence ID" value="KAG0555062.1"/>
    <property type="molecule type" value="Genomic_DNA"/>
</dbReference>
<evidence type="ECO:0000256" key="1">
    <source>
        <dbReference type="SAM" id="SignalP"/>
    </source>
</evidence>
<proteinExistence type="predicted"/>